<accession>G0A6H6</accession>
<dbReference type="KEGG" id="mmt:Metme_0839"/>
<dbReference type="Pfam" id="PF09527">
    <property type="entry name" value="ATPase_gene1"/>
    <property type="match status" value="1"/>
</dbReference>
<name>G0A6H6_METMM</name>
<dbReference type="OrthoDB" id="9157352at2"/>
<dbReference type="Proteomes" id="UP000008888">
    <property type="component" value="Chromosome"/>
</dbReference>
<evidence type="ECO:0000313" key="3">
    <source>
        <dbReference type="Proteomes" id="UP000008888"/>
    </source>
</evidence>
<dbReference type="RefSeq" id="WP_013817545.1">
    <property type="nucleotide sequence ID" value="NC_015572.1"/>
</dbReference>
<feature type="transmembrane region" description="Helical" evidence="1">
    <location>
        <begin position="28"/>
        <end position="52"/>
    </location>
</feature>
<dbReference type="InterPro" id="IPR032820">
    <property type="entry name" value="ATPase_put"/>
</dbReference>
<reference evidence="3" key="3">
    <citation type="submission" date="2011-05" db="EMBL/GenBank/DDBJ databases">
        <title>Complete sequence of Methylomonas methanica MC09.</title>
        <authorList>
            <consortium name="US DOE Joint Genome Institute"/>
            <person name="Lucas S."/>
            <person name="Han J."/>
            <person name="Lapidus A."/>
            <person name="Cheng J.-F."/>
            <person name="Goodwin L."/>
            <person name="Pitluck S."/>
            <person name="Peters L."/>
            <person name="Mikhailova N."/>
            <person name="Teshima H."/>
            <person name="Han C."/>
            <person name="Tapia R."/>
            <person name="Land M."/>
            <person name="Hauser L."/>
            <person name="Kyrpides N."/>
            <person name="Ivanova N."/>
            <person name="Pagani I."/>
            <person name="Stein L."/>
            <person name="Woyke T."/>
        </authorList>
    </citation>
    <scope>NUCLEOTIDE SEQUENCE [LARGE SCALE GENOMIC DNA]</scope>
    <source>
        <strain evidence="3">MC09</strain>
    </source>
</reference>
<organism evidence="2 3">
    <name type="scientific">Methylomonas methanica (strain DSM 25384 / MC09)</name>
    <dbReference type="NCBI Taxonomy" id="857087"/>
    <lineage>
        <taxon>Bacteria</taxon>
        <taxon>Pseudomonadati</taxon>
        <taxon>Pseudomonadota</taxon>
        <taxon>Gammaproteobacteria</taxon>
        <taxon>Methylococcales</taxon>
        <taxon>Methylococcaceae</taxon>
        <taxon>Methylomonas</taxon>
    </lineage>
</organism>
<dbReference type="STRING" id="857087.Metme_0839"/>
<evidence type="ECO:0000256" key="1">
    <source>
        <dbReference type="SAM" id="Phobius"/>
    </source>
</evidence>
<reference evidence="2 3" key="1">
    <citation type="journal article" date="2011" name="J. Bacteriol.">
        <title>Complete Genome Sequence of the Aerobic Marine Methanotroph Methylomonas methanica MC09.</title>
        <authorList>
            <person name="Boden R."/>
            <person name="Cunliffe M."/>
            <person name="Scanlan J."/>
            <person name="Moussard H."/>
            <person name="Kits K.D."/>
            <person name="Klotz M.G."/>
            <person name="Jetten M.S."/>
            <person name="Vuilleumier S."/>
            <person name="Han J."/>
            <person name="Peters L."/>
            <person name="Mikhailova N."/>
            <person name="Teshima H."/>
            <person name="Tapia R."/>
            <person name="Kyrpides N."/>
            <person name="Ivanova N."/>
            <person name="Pagani I."/>
            <person name="Cheng J.F."/>
            <person name="Goodwin L."/>
            <person name="Han C."/>
            <person name="Hauser L."/>
            <person name="Land M.L."/>
            <person name="Lapidus A."/>
            <person name="Lucas S."/>
            <person name="Pitluck S."/>
            <person name="Woyke T."/>
            <person name="Stein L."/>
            <person name="Murrell J.C."/>
        </authorList>
    </citation>
    <scope>NUCLEOTIDE SEQUENCE [LARGE SCALE GENOMIC DNA]</scope>
    <source>
        <strain evidence="2 3">MC09</strain>
    </source>
</reference>
<gene>
    <name evidence="2" type="ordered locus">Metme_0839</name>
</gene>
<keyword evidence="1" id="KW-0812">Transmembrane</keyword>
<dbReference type="HOGENOM" id="CLU_137927_3_3_6"/>
<keyword evidence="1" id="KW-0472">Membrane</keyword>
<evidence type="ECO:0000313" key="2">
    <source>
        <dbReference type="EMBL" id="AEF99277.1"/>
    </source>
</evidence>
<keyword evidence="3" id="KW-1185">Reference proteome</keyword>
<dbReference type="eggNOG" id="ENOG50331JP">
    <property type="taxonomic scope" value="Bacteria"/>
</dbReference>
<feature type="transmembrane region" description="Helical" evidence="1">
    <location>
        <begin position="64"/>
        <end position="84"/>
    </location>
</feature>
<proteinExistence type="predicted"/>
<keyword evidence="1" id="KW-1133">Transmembrane helix</keyword>
<dbReference type="EMBL" id="CP002738">
    <property type="protein sequence ID" value="AEF99277.1"/>
    <property type="molecule type" value="Genomic_DNA"/>
</dbReference>
<reference key="2">
    <citation type="submission" date="2011-05" db="EMBL/GenBank/DDBJ databases">
        <title>Complete genome sequence of the aerobic marine methanotroph Methylomonas methanica MC09.</title>
        <authorList>
            <person name="Boden R."/>
            <person name="Cunliffe M."/>
            <person name="Scanlan J."/>
            <person name="Moussard H."/>
            <person name="Kits K.D."/>
            <person name="Klotz M."/>
            <person name="Jetten M."/>
            <person name="Vuilleumier S."/>
            <person name="Han J."/>
            <person name="Peters L."/>
            <person name="Mikhailova N."/>
            <person name="Teshima H."/>
            <person name="Tapia R."/>
            <person name="Kyrpides N."/>
            <person name="Ivanova N."/>
            <person name="Pagani I."/>
            <person name="Cheng J.-F."/>
            <person name="Goodwin L."/>
            <person name="Han C."/>
            <person name="Hauser L."/>
            <person name="Land M."/>
            <person name="Lapidus A."/>
            <person name="Lucas S."/>
            <person name="Pitluck S."/>
            <person name="Woyke T."/>
            <person name="Stein L.Y."/>
            <person name="Murrell C."/>
        </authorList>
    </citation>
    <scope>NUCLEOTIDE SEQUENCE</scope>
    <source>
        <strain>MC09</strain>
    </source>
</reference>
<protein>
    <submittedName>
        <fullName evidence="2">F0F1-ATPase subunit</fullName>
    </submittedName>
</protein>
<sequence>MRDRHNLLEKTRRDVDRLNRKDSQSASWIGMLFYGGTLDLLFVTPIVLGAYLGRWLDTLAAGYSVRWTVSLIVLGIVTGGYNVFRFIQRH</sequence>
<dbReference type="AlphaFoldDB" id="G0A6H6"/>